<dbReference type="EMBL" id="PSQE01000005">
    <property type="protein sequence ID" value="RHN56773.1"/>
    <property type="molecule type" value="Genomic_DNA"/>
</dbReference>
<gene>
    <name evidence="2" type="ORF">MtrunA17_Chr5g0433061</name>
</gene>
<protein>
    <submittedName>
        <fullName evidence="2">Uncharacterized protein</fullName>
    </submittedName>
</protein>
<reference evidence="3" key="1">
    <citation type="journal article" date="2018" name="Nat. Plants">
        <title>Whole-genome landscape of Medicago truncatula symbiotic genes.</title>
        <authorList>
            <person name="Pecrix Y."/>
            <person name="Staton S.E."/>
            <person name="Sallet E."/>
            <person name="Lelandais-Briere C."/>
            <person name="Moreau S."/>
            <person name="Carrere S."/>
            <person name="Blein T."/>
            <person name="Jardinaud M.F."/>
            <person name="Latrasse D."/>
            <person name="Zouine M."/>
            <person name="Zahm M."/>
            <person name="Kreplak J."/>
            <person name="Mayjonade B."/>
            <person name="Satge C."/>
            <person name="Perez M."/>
            <person name="Cauet S."/>
            <person name="Marande W."/>
            <person name="Chantry-Darmon C."/>
            <person name="Lopez-Roques C."/>
            <person name="Bouchez O."/>
            <person name="Berard A."/>
            <person name="Debelle F."/>
            <person name="Munos S."/>
            <person name="Bendahmane A."/>
            <person name="Berges H."/>
            <person name="Niebel A."/>
            <person name="Buitink J."/>
            <person name="Frugier F."/>
            <person name="Benhamed M."/>
            <person name="Crespi M."/>
            <person name="Gouzy J."/>
            <person name="Gamas P."/>
        </authorList>
    </citation>
    <scope>NUCLEOTIDE SEQUENCE [LARGE SCALE GENOMIC DNA]</scope>
    <source>
        <strain evidence="3">cv. Jemalong A17</strain>
    </source>
</reference>
<dbReference type="AlphaFoldDB" id="A0A396HW84"/>
<evidence type="ECO:0000313" key="2">
    <source>
        <dbReference type="EMBL" id="RHN56773.1"/>
    </source>
</evidence>
<sequence>MILSVGPTSFKWSQQNRGGESYRTSGGWRRKRVARGWPPTSKKVAATTRS</sequence>
<proteinExistence type="predicted"/>
<feature type="region of interest" description="Disordered" evidence="1">
    <location>
        <begin position="1"/>
        <end position="50"/>
    </location>
</feature>
<organism evidence="2 3">
    <name type="scientific">Medicago truncatula</name>
    <name type="common">Barrel medic</name>
    <name type="synonym">Medicago tribuloides</name>
    <dbReference type="NCBI Taxonomy" id="3880"/>
    <lineage>
        <taxon>Eukaryota</taxon>
        <taxon>Viridiplantae</taxon>
        <taxon>Streptophyta</taxon>
        <taxon>Embryophyta</taxon>
        <taxon>Tracheophyta</taxon>
        <taxon>Spermatophyta</taxon>
        <taxon>Magnoliopsida</taxon>
        <taxon>eudicotyledons</taxon>
        <taxon>Gunneridae</taxon>
        <taxon>Pentapetalae</taxon>
        <taxon>rosids</taxon>
        <taxon>fabids</taxon>
        <taxon>Fabales</taxon>
        <taxon>Fabaceae</taxon>
        <taxon>Papilionoideae</taxon>
        <taxon>50 kb inversion clade</taxon>
        <taxon>NPAAA clade</taxon>
        <taxon>Hologalegina</taxon>
        <taxon>IRL clade</taxon>
        <taxon>Trifolieae</taxon>
        <taxon>Medicago</taxon>
    </lineage>
</organism>
<accession>A0A396HW84</accession>
<feature type="compositionally biased region" description="Polar residues" evidence="1">
    <location>
        <begin position="1"/>
        <end position="24"/>
    </location>
</feature>
<evidence type="ECO:0000313" key="3">
    <source>
        <dbReference type="Proteomes" id="UP000265566"/>
    </source>
</evidence>
<dbReference type="Proteomes" id="UP000265566">
    <property type="component" value="Chromosome 5"/>
</dbReference>
<name>A0A396HW84_MEDTR</name>
<dbReference type="Gramene" id="rna32221">
    <property type="protein sequence ID" value="RHN56773.1"/>
    <property type="gene ID" value="gene32221"/>
</dbReference>
<comment type="caution">
    <text evidence="2">The sequence shown here is derived from an EMBL/GenBank/DDBJ whole genome shotgun (WGS) entry which is preliminary data.</text>
</comment>
<evidence type="ECO:0000256" key="1">
    <source>
        <dbReference type="SAM" id="MobiDB-lite"/>
    </source>
</evidence>